<dbReference type="PANTHER" id="PTHR36132">
    <property type="entry name" value="TRANSMEMBRANE PROTEIN 221"/>
    <property type="match status" value="1"/>
</dbReference>
<feature type="region of interest" description="Disordered" evidence="1">
    <location>
        <begin position="183"/>
        <end position="213"/>
    </location>
</feature>
<dbReference type="EMBL" id="WNYA01000001">
    <property type="protein sequence ID" value="KAG8594886.1"/>
    <property type="molecule type" value="Genomic_DNA"/>
</dbReference>
<evidence type="ECO:0000313" key="4">
    <source>
        <dbReference type="Proteomes" id="UP000824782"/>
    </source>
</evidence>
<dbReference type="Gene3D" id="1.20.140.140">
    <property type="entry name" value="Calcium release-activated calcium channel protein Orai"/>
    <property type="match status" value="1"/>
</dbReference>
<evidence type="ECO:0008006" key="5">
    <source>
        <dbReference type="Google" id="ProtNLM"/>
    </source>
</evidence>
<gene>
    <name evidence="3" type="ORF">GDO81_001352</name>
</gene>
<accession>A0AAV7DE12</accession>
<organism evidence="3 4">
    <name type="scientific">Engystomops pustulosus</name>
    <name type="common">Tungara frog</name>
    <name type="synonym">Physalaemus pustulosus</name>
    <dbReference type="NCBI Taxonomy" id="76066"/>
    <lineage>
        <taxon>Eukaryota</taxon>
        <taxon>Metazoa</taxon>
        <taxon>Chordata</taxon>
        <taxon>Craniata</taxon>
        <taxon>Vertebrata</taxon>
        <taxon>Euteleostomi</taxon>
        <taxon>Amphibia</taxon>
        <taxon>Batrachia</taxon>
        <taxon>Anura</taxon>
        <taxon>Neobatrachia</taxon>
        <taxon>Hyloidea</taxon>
        <taxon>Leptodactylidae</taxon>
        <taxon>Leiuperinae</taxon>
        <taxon>Engystomops</taxon>
    </lineage>
</organism>
<keyword evidence="2" id="KW-1133">Transmembrane helix</keyword>
<comment type="caution">
    <text evidence="3">The sequence shown here is derived from an EMBL/GenBank/DDBJ whole genome shotgun (WGS) entry which is preliminary data.</text>
</comment>
<evidence type="ECO:0000256" key="2">
    <source>
        <dbReference type="SAM" id="Phobius"/>
    </source>
</evidence>
<dbReference type="EMBL" id="WNYA01000001">
    <property type="protein sequence ID" value="KAG8594888.1"/>
    <property type="molecule type" value="Genomic_DNA"/>
</dbReference>
<dbReference type="AlphaFoldDB" id="A0AAV7DE12"/>
<feature type="compositionally biased region" description="Basic and acidic residues" evidence="1">
    <location>
        <begin position="199"/>
        <end position="213"/>
    </location>
</feature>
<feature type="transmembrane region" description="Helical" evidence="2">
    <location>
        <begin position="140"/>
        <end position="161"/>
    </location>
</feature>
<feature type="transmembrane region" description="Helical" evidence="2">
    <location>
        <begin position="54"/>
        <end position="79"/>
    </location>
</feature>
<proteinExistence type="predicted"/>
<keyword evidence="2" id="KW-0472">Membrane</keyword>
<dbReference type="Proteomes" id="UP000824782">
    <property type="component" value="Unassembled WGS sequence"/>
</dbReference>
<name>A0AAV7DE12_ENGPU</name>
<dbReference type="PANTHER" id="PTHR36132:SF1">
    <property type="entry name" value="TRANSMEMBRANE PROTEIN 221"/>
    <property type="match status" value="1"/>
</dbReference>
<dbReference type="InterPro" id="IPR053101">
    <property type="entry name" value="TM221"/>
</dbReference>
<dbReference type="InterPro" id="IPR038350">
    <property type="entry name" value="Orai_sf"/>
</dbReference>
<dbReference type="InterPro" id="IPR029201">
    <property type="entry name" value="Jiraiya"/>
</dbReference>
<keyword evidence="2" id="KW-0812">Transmembrane</keyword>
<feature type="transmembrane region" description="Helical" evidence="2">
    <location>
        <begin position="111"/>
        <end position="134"/>
    </location>
</feature>
<dbReference type="Pfam" id="PF15038">
    <property type="entry name" value="Jiraiya"/>
    <property type="match status" value="1"/>
</dbReference>
<reference evidence="3" key="1">
    <citation type="thesis" date="2020" institute="ProQuest LLC" country="789 East Eisenhower Parkway, Ann Arbor, MI, USA">
        <title>Comparative Genomics and Chromosome Evolution.</title>
        <authorList>
            <person name="Mudd A.B."/>
        </authorList>
    </citation>
    <scope>NUCLEOTIDE SEQUENCE</scope>
    <source>
        <strain evidence="3">237g6f4</strain>
        <tissue evidence="3">Blood</tissue>
    </source>
</reference>
<evidence type="ECO:0000313" key="3">
    <source>
        <dbReference type="EMBL" id="KAG8594886.1"/>
    </source>
</evidence>
<evidence type="ECO:0000256" key="1">
    <source>
        <dbReference type="SAM" id="MobiDB-lite"/>
    </source>
</evidence>
<keyword evidence="4" id="KW-1185">Reference proteome</keyword>
<protein>
    <recommendedName>
        <fullName evidence="5">Transmembrane protein 221</fullName>
    </recommendedName>
</protein>
<dbReference type="EMBL" id="WNYA01000001">
    <property type="protein sequence ID" value="KAG8594887.1"/>
    <property type="molecule type" value="Genomic_DNA"/>
</dbReference>
<sequence>MTSHYSHQSIIVLALFGILAAIMASLSVILIFQVQTATKQGELTAGLGPAAGRILLPASAVLAALCLALNTSCLLLCLLHSYFTAEVCREDPDSRRCEWFLLDNRSIRQSAVCLFCLGLSLYLAALSLYMLILFEIETGIASSCILSMGSIFMIVTVAHTLHKASHVTCQNHEQAASTLYENDSAHETDLNESTPSSDLHNDKDMTPVRPHPEIHREFSYPPYLQQQQQLQQLKPQTLSPLFNNAQCVVKQSESMCNSNRDERYNIPRMQRTLSVESGLTQPNSRPWNGGTQEMRTMVLRKPGVIGKDSTLV</sequence>
<feature type="transmembrane region" description="Helical" evidence="2">
    <location>
        <begin position="12"/>
        <end position="34"/>
    </location>
</feature>